<keyword evidence="2" id="KW-1185">Reference proteome</keyword>
<evidence type="ECO:0000313" key="2">
    <source>
        <dbReference type="Proteomes" id="UP001189429"/>
    </source>
</evidence>
<evidence type="ECO:0000313" key="1">
    <source>
        <dbReference type="EMBL" id="CAK0908371.1"/>
    </source>
</evidence>
<proteinExistence type="predicted"/>
<dbReference type="EMBL" id="CAUYUJ010021997">
    <property type="protein sequence ID" value="CAK0908371.1"/>
    <property type="molecule type" value="Genomic_DNA"/>
</dbReference>
<protein>
    <submittedName>
        <fullName evidence="1">Uncharacterized protein</fullName>
    </submittedName>
</protein>
<feature type="non-terminal residue" evidence="1">
    <location>
        <position position="1"/>
    </location>
</feature>
<accession>A0ABN9YBW1</accession>
<comment type="caution">
    <text evidence="1">The sequence shown here is derived from an EMBL/GenBank/DDBJ whole genome shotgun (WGS) entry which is preliminary data.</text>
</comment>
<gene>
    <name evidence="1" type="ORF">PCOR1329_LOCUS83059</name>
</gene>
<reference evidence="1" key="1">
    <citation type="submission" date="2023-10" db="EMBL/GenBank/DDBJ databases">
        <authorList>
            <person name="Chen Y."/>
            <person name="Shah S."/>
            <person name="Dougan E. K."/>
            <person name="Thang M."/>
            <person name="Chan C."/>
        </authorList>
    </citation>
    <scope>NUCLEOTIDE SEQUENCE [LARGE SCALE GENOMIC DNA]</scope>
</reference>
<sequence>AIICEMGWVFSDSLYVFDFRDEQINLASIDKGKLGHLVRDAWRSYMMATTKTTRHIDVTVSSSVDIRVLQEFIGSWSGRRDRPWAWRCCVGAEPSADRLHCLDSAVDYNWAVCRMRNTTKHRLGVPVYASGTAAAAAPPAAIGHSGFF</sequence>
<name>A0ABN9YBW1_9DINO</name>
<dbReference type="Proteomes" id="UP001189429">
    <property type="component" value="Unassembled WGS sequence"/>
</dbReference>
<organism evidence="1 2">
    <name type="scientific">Prorocentrum cordatum</name>
    <dbReference type="NCBI Taxonomy" id="2364126"/>
    <lineage>
        <taxon>Eukaryota</taxon>
        <taxon>Sar</taxon>
        <taxon>Alveolata</taxon>
        <taxon>Dinophyceae</taxon>
        <taxon>Prorocentrales</taxon>
        <taxon>Prorocentraceae</taxon>
        <taxon>Prorocentrum</taxon>
    </lineage>
</organism>